<evidence type="ECO:0008006" key="2">
    <source>
        <dbReference type="Google" id="ProtNLM"/>
    </source>
</evidence>
<dbReference type="EMBL" id="VSSQ01078817">
    <property type="protein sequence ID" value="MPN28498.1"/>
    <property type="molecule type" value="Genomic_DNA"/>
</dbReference>
<proteinExistence type="predicted"/>
<dbReference type="Pfam" id="PF05402">
    <property type="entry name" value="PqqD"/>
    <property type="match status" value="1"/>
</dbReference>
<gene>
    <name evidence="1" type="ORF">SDC9_175940</name>
</gene>
<accession>A0A645GNK4</accession>
<sequence length="59" mass="6806">MNELFTLNETAKVIWENLNEGIDMSTLIQTITDTFDIDRQTAEKDIAVFLQTLEAMLKK</sequence>
<name>A0A645GNK4_9ZZZZ</name>
<dbReference type="AlphaFoldDB" id="A0A645GNK4"/>
<evidence type="ECO:0000313" key="1">
    <source>
        <dbReference type="EMBL" id="MPN28498.1"/>
    </source>
</evidence>
<dbReference type="InterPro" id="IPR041881">
    <property type="entry name" value="PqqD_sf"/>
</dbReference>
<reference evidence="1" key="1">
    <citation type="submission" date="2019-08" db="EMBL/GenBank/DDBJ databases">
        <authorList>
            <person name="Kucharzyk K."/>
            <person name="Murdoch R.W."/>
            <person name="Higgins S."/>
            <person name="Loffler F."/>
        </authorList>
    </citation>
    <scope>NUCLEOTIDE SEQUENCE</scope>
</reference>
<organism evidence="1">
    <name type="scientific">bioreactor metagenome</name>
    <dbReference type="NCBI Taxonomy" id="1076179"/>
    <lineage>
        <taxon>unclassified sequences</taxon>
        <taxon>metagenomes</taxon>
        <taxon>ecological metagenomes</taxon>
    </lineage>
</organism>
<dbReference type="Gene3D" id="1.10.10.1150">
    <property type="entry name" value="Coenzyme PQQ synthesis protein D (PqqD)"/>
    <property type="match status" value="1"/>
</dbReference>
<protein>
    <recommendedName>
        <fullName evidence="2">PqqD family protein</fullName>
    </recommendedName>
</protein>
<comment type="caution">
    <text evidence="1">The sequence shown here is derived from an EMBL/GenBank/DDBJ whole genome shotgun (WGS) entry which is preliminary data.</text>
</comment>
<dbReference type="InterPro" id="IPR008792">
    <property type="entry name" value="PQQD"/>
</dbReference>